<organism evidence="3 4">
    <name type="scientific">Batillaria attramentaria</name>
    <dbReference type="NCBI Taxonomy" id="370345"/>
    <lineage>
        <taxon>Eukaryota</taxon>
        <taxon>Metazoa</taxon>
        <taxon>Spiralia</taxon>
        <taxon>Lophotrochozoa</taxon>
        <taxon>Mollusca</taxon>
        <taxon>Gastropoda</taxon>
        <taxon>Caenogastropoda</taxon>
        <taxon>Sorbeoconcha</taxon>
        <taxon>Cerithioidea</taxon>
        <taxon>Batillariidae</taxon>
        <taxon>Batillaria</taxon>
    </lineage>
</organism>
<dbReference type="AlphaFoldDB" id="A0ABD0JLZ2"/>
<protein>
    <recommendedName>
        <fullName evidence="2">Haloacid dehalogenase-like hydrolase domain-containing 5</fullName>
    </recommendedName>
</protein>
<dbReference type="InterPro" id="IPR036412">
    <property type="entry name" value="HAD-like_sf"/>
</dbReference>
<reference evidence="3 4" key="1">
    <citation type="journal article" date="2023" name="Sci. Data">
        <title>Genome assembly of the Korean intertidal mud-creeper Batillaria attramentaria.</title>
        <authorList>
            <person name="Patra A.K."/>
            <person name="Ho P.T."/>
            <person name="Jun S."/>
            <person name="Lee S.J."/>
            <person name="Kim Y."/>
            <person name="Won Y.J."/>
        </authorList>
    </citation>
    <scope>NUCLEOTIDE SEQUENCE [LARGE SCALE GENOMIC DNA]</scope>
    <source>
        <strain evidence="3">Wonlab-2016</strain>
    </source>
</reference>
<proteinExistence type="predicted"/>
<comment type="caution">
    <text evidence="3">The sequence shown here is derived from an EMBL/GenBank/DDBJ whole genome shotgun (WGS) entry which is preliminary data.</text>
</comment>
<dbReference type="EMBL" id="JACVVK020000387">
    <property type="protein sequence ID" value="KAK7476030.1"/>
    <property type="molecule type" value="Genomic_DNA"/>
</dbReference>
<dbReference type="InterPro" id="IPR006357">
    <property type="entry name" value="HAD-SF_hydro_IIA"/>
</dbReference>
<keyword evidence="1" id="KW-0732">Signal</keyword>
<dbReference type="Pfam" id="PF13344">
    <property type="entry name" value="Hydrolase_6"/>
    <property type="match status" value="1"/>
</dbReference>
<dbReference type="InterPro" id="IPR006353">
    <property type="entry name" value="HAD-SF_hydro_IIA_CECR5"/>
</dbReference>
<keyword evidence="4" id="KW-1185">Reference proteome</keyword>
<dbReference type="Gene3D" id="3.40.50.1000">
    <property type="entry name" value="HAD superfamily/HAD-like"/>
    <property type="match status" value="2"/>
</dbReference>
<dbReference type="NCBIfam" id="TIGR01460">
    <property type="entry name" value="HAD-SF-IIA"/>
    <property type="match status" value="1"/>
</dbReference>
<dbReference type="FunFam" id="3.40.50.1000:FF:000081">
    <property type="entry name" value="Haloacid dehalogenase like hydrolase domain containing 5"/>
    <property type="match status" value="1"/>
</dbReference>
<sequence>MASRRAFTAGCHARLCHHHIRRAAASHILPIRNFHAELLPHCRFGFLFDIDGVIVRGKRLLPEAKAAFDLLTDDHGNFQVPALFVTNAGNSLRSNKARQLSQWLGINVSEEQVVMSHSPLKMFRQFHDKHVLINGQGPIREIAQNIGFTHVTTVEELNACFPNLDTIDHKRRRPAPCSFEDYFPPIEAIVLFGEPVRWEMPLQIILDALMTDGKPNKAPASLPYPHIPMLACNMDLLFMAEAPTPRFGHGCFLHALEGLYQKITGRELKYTALIGKPSEITYHHADYLLHQQARQMGIDGVHTIYCIGDNPETDIYGGNLYARYLHKRHQQKQTQSTEAIPAAPSIKKKLRLAQVDGEYISDEEDEEELQDPTVGIESTLPTSEESAEDVVGEIARQVVLTAEEEASSNGLYTQKCESILVSTGVFSKDMDLFSQRSSNHNHRDFVIDPDLKQPTHMVAHVLDAVRLVMEKEGGVVSGVMDNKV</sequence>
<accession>A0ABD0JLZ2</accession>
<evidence type="ECO:0000256" key="2">
    <source>
        <dbReference type="ARBA" id="ARBA00069384"/>
    </source>
</evidence>
<dbReference type="InterPro" id="IPR050324">
    <property type="entry name" value="CDP-alcohol_PTase-I"/>
</dbReference>
<evidence type="ECO:0000256" key="1">
    <source>
        <dbReference type="ARBA" id="ARBA00022729"/>
    </source>
</evidence>
<name>A0ABD0JLZ2_9CAEN</name>
<evidence type="ECO:0000313" key="4">
    <source>
        <dbReference type="Proteomes" id="UP001519460"/>
    </source>
</evidence>
<dbReference type="NCBIfam" id="TIGR01456">
    <property type="entry name" value="CECR5"/>
    <property type="match status" value="1"/>
</dbReference>
<dbReference type="Proteomes" id="UP001519460">
    <property type="component" value="Unassembled WGS sequence"/>
</dbReference>
<dbReference type="InterPro" id="IPR023214">
    <property type="entry name" value="HAD_sf"/>
</dbReference>
<gene>
    <name evidence="3" type="ORF">BaRGS_00032737</name>
</gene>
<dbReference type="PANTHER" id="PTHR14269:SF4">
    <property type="entry name" value="CAT EYE SYNDROME CRITICAL REGION PROTEIN 5"/>
    <property type="match status" value="1"/>
</dbReference>
<dbReference type="SUPFAM" id="SSF56784">
    <property type="entry name" value="HAD-like"/>
    <property type="match status" value="1"/>
</dbReference>
<dbReference type="PANTHER" id="PTHR14269">
    <property type="entry name" value="CDP-DIACYLGLYCEROL--GLYCEROL-3-PHOSPHATE 3-PHOSPHATIDYLTRANSFERASE-RELATED"/>
    <property type="match status" value="1"/>
</dbReference>
<evidence type="ECO:0000313" key="3">
    <source>
        <dbReference type="EMBL" id="KAK7476030.1"/>
    </source>
</evidence>